<comment type="caution">
    <text evidence="8">The sequence shown here is derived from an EMBL/GenBank/DDBJ whole genome shotgun (WGS) entry which is preliminary data.</text>
</comment>
<dbReference type="SUPFAM" id="SSF103473">
    <property type="entry name" value="MFS general substrate transporter"/>
    <property type="match status" value="1"/>
</dbReference>
<evidence type="ECO:0000256" key="2">
    <source>
        <dbReference type="ARBA" id="ARBA00010992"/>
    </source>
</evidence>
<feature type="domain" description="Major facilitator superfamily (MFS) profile" evidence="7">
    <location>
        <begin position="19"/>
        <end position="471"/>
    </location>
</feature>
<evidence type="ECO:0000256" key="5">
    <source>
        <dbReference type="ARBA" id="ARBA00023136"/>
    </source>
</evidence>
<feature type="transmembrane region" description="Helical" evidence="6">
    <location>
        <begin position="281"/>
        <end position="299"/>
    </location>
</feature>
<feature type="transmembrane region" description="Helical" evidence="6">
    <location>
        <begin position="319"/>
        <end position="340"/>
    </location>
</feature>
<dbReference type="InterPro" id="IPR020846">
    <property type="entry name" value="MFS_dom"/>
</dbReference>
<dbReference type="PANTHER" id="PTHR48022:SF10">
    <property type="entry name" value="MAJOR FACILITATOR SUPERFAMILY (MFS) PROFILE DOMAIN-CONTAINING PROTEIN"/>
    <property type="match status" value="1"/>
</dbReference>
<dbReference type="Gene3D" id="1.20.1250.20">
    <property type="entry name" value="MFS general substrate transporter like domains"/>
    <property type="match status" value="1"/>
</dbReference>
<dbReference type="InterPro" id="IPR005828">
    <property type="entry name" value="MFS_sugar_transport-like"/>
</dbReference>
<evidence type="ECO:0000256" key="3">
    <source>
        <dbReference type="ARBA" id="ARBA00022692"/>
    </source>
</evidence>
<dbReference type="Proteomes" id="UP001583186">
    <property type="component" value="Unassembled WGS sequence"/>
</dbReference>
<evidence type="ECO:0000313" key="8">
    <source>
        <dbReference type="EMBL" id="KAL1897014.1"/>
    </source>
</evidence>
<comment type="subcellular location">
    <subcellularLocation>
        <location evidence="1">Membrane</location>
        <topology evidence="1">Multi-pass membrane protein</topology>
    </subcellularLocation>
</comment>
<feature type="transmembrane region" description="Helical" evidence="6">
    <location>
        <begin position="379"/>
        <end position="401"/>
    </location>
</feature>
<feature type="transmembrane region" description="Helical" evidence="6">
    <location>
        <begin position="413"/>
        <end position="437"/>
    </location>
</feature>
<evidence type="ECO:0000256" key="6">
    <source>
        <dbReference type="SAM" id="Phobius"/>
    </source>
</evidence>
<evidence type="ECO:0000256" key="4">
    <source>
        <dbReference type="ARBA" id="ARBA00022989"/>
    </source>
</evidence>
<dbReference type="InterPro" id="IPR036259">
    <property type="entry name" value="MFS_trans_sf"/>
</dbReference>
<keyword evidence="9" id="KW-1185">Reference proteome</keyword>
<dbReference type="Pfam" id="PF00083">
    <property type="entry name" value="Sugar_tr"/>
    <property type="match status" value="1"/>
</dbReference>
<feature type="transmembrane region" description="Helical" evidence="6">
    <location>
        <begin position="449"/>
        <end position="467"/>
    </location>
</feature>
<keyword evidence="5 6" id="KW-0472">Membrane</keyword>
<reference evidence="8 9" key="1">
    <citation type="journal article" date="2024" name="IMA Fungus">
        <title>IMA Genome - F19 : A genome assembly and annotation guide to empower mycologists, including annotated draft genome sequences of Ceratocystis pirilliformis, Diaporthe australafricana, Fusarium ophioides, Paecilomyces lecythidis, and Sporothrix stenoceras.</title>
        <authorList>
            <person name="Aylward J."/>
            <person name="Wilson A.M."/>
            <person name="Visagie C.M."/>
            <person name="Spraker J."/>
            <person name="Barnes I."/>
            <person name="Buitendag C."/>
            <person name="Ceriani C."/>
            <person name="Del Mar Angel L."/>
            <person name="du Plessis D."/>
            <person name="Fuchs T."/>
            <person name="Gasser K."/>
            <person name="Kramer D."/>
            <person name="Li W."/>
            <person name="Munsamy K."/>
            <person name="Piso A."/>
            <person name="Price J.L."/>
            <person name="Sonnekus B."/>
            <person name="Thomas C."/>
            <person name="van der Nest A."/>
            <person name="van Dijk A."/>
            <person name="van Heerden A."/>
            <person name="van Vuuren N."/>
            <person name="Yilmaz N."/>
            <person name="Duong T.A."/>
            <person name="van der Merwe N.A."/>
            <person name="Wingfield M.J."/>
            <person name="Wingfield B.D."/>
        </authorList>
    </citation>
    <scope>NUCLEOTIDE SEQUENCE [LARGE SCALE GENOMIC DNA]</scope>
    <source>
        <strain evidence="8 9">CMW 5346</strain>
    </source>
</reference>
<dbReference type="EMBL" id="JAWCUI010000020">
    <property type="protein sequence ID" value="KAL1897014.1"/>
    <property type="molecule type" value="Genomic_DNA"/>
</dbReference>
<organism evidence="8 9">
    <name type="scientific">Sporothrix stenoceras</name>
    <dbReference type="NCBI Taxonomy" id="5173"/>
    <lineage>
        <taxon>Eukaryota</taxon>
        <taxon>Fungi</taxon>
        <taxon>Dikarya</taxon>
        <taxon>Ascomycota</taxon>
        <taxon>Pezizomycotina</taxon>
        <taxon>Sordariomycetes</taxon>
        <taxon>Sordariomycetidae</taxon>
        <taxon>Ophiostomatales</taxon>
        <taxon>Ophiostomataceae</taxon>
        <taxon>Sporothrix</taxon>
    </lineage>
</organism>
<keyword evidence="3 6" id="KW-0812">Transmembrane</keyword>
<dbReference type="InterPro" id="IPR050360">
    <property type="entry name" value="MFS_Sugar_Transporters"/>
</dbReference>
<feature type="transmembrane region" description="Helical" evidence="6">
    <location>
        <begin position="347"/>
        <end position="367"/>
    </location>
</feature>
<accession>A0ABR3Z9N2</accession>
<evidence type="ECO:0000259" key="7">
    <source>
        <dbReference type="PROSITE" id="PS50850"/>
    </source>
</evidence>
<evidence type="ECO:0000313" key="9">
    <source>
        <dbReference type="Proteomes" id="UP001583186"/>
    </source>
</evidence>
<gene>
    <name evidence="8" type="ORF">Sste5346_004217</name>
</gene>
<name>A0ABR3Z9N2_9PEZI</name>
<feature type="transmembrane region" description="Helical" evidence="6">
    <location>
        <begin position="127"/>
        <end position="145"/>
    </location>
</feature>
<dbReference type="PANTHER" id="PTHR48022">
    <property type="entry name" value="PLASTIDIC GLUCOSE TRANSPORTER 4"/>
    <property type="match status" value="1"/>
</dbReference>
<sequence>MSSNGRQTPLGANRRVLFITALMALANTQYGFDASVIASFQAMHGFLEIFGYPLPPPKTGYEISTKTQQLITSLLNVGTIVGVLFTGPFSRVFGRRAGIWAGALLGFAGCAAQLASKSVAGISVGRALVGASNAFFITFANAYIAESVPAHLRSICSGVFGVTTTVGGLLGTIVPYLTKDVPGRLCYQIALACLFVFPLCLAVGTIFIPESPRWLLVQGRTEEAERALATLRDNSLTPTQFHEELAEMEHGIQEEKALASSTSLMASLADMFRGTDRRRTLLCIGTVTSRAASGVWVFISYGTYYYKQAGIHDPFAMSMYNLSAAIIGAIAAVLCSHLWLGRRTMILFATGAAVLTMIAAAVGGTVAPSPGNQPAAKSFVAFSVVYNVLYGSFAGAVTWPISAEVVSSRLRVVTLSVATAIDYIFAWLTAFCSPYFINPASLNWGVKYCWLWAGSNALAFLFFYFLLPEMKGRSLEEIDEMFAKRVRVKYFKTYECDCSRVERDVAETRVEESKPYVSWSRDV</sequence>
<dbReference type="PROSITE" id="PS50850">
    <property type="entry name" value="MFS"/>
    <property type="match status" value="1"/>
</dbReference>
<feature type="transmembrane region" description="Helical" evidence="6">
    <location>
        <begin position="70"/>
        <end position="90"/>
    </location>
</feature>
<feature type="transmembrane region" description="Helical" evidence="6">
    <location>
        <begin position="189"/>
        <end position="208"/>
    </location>
</feature>
<evidence type="ECO:0000256" key="1">
    <source>
        <dbReference type="ARBA" id="ARBA00004141"/>
    </source>
</evidence>
<feature type="transmembrane region" description="Helical" evidence="6">
    <location>
        <begin position="157"/>
        <end position="177"/>
    </location>
</feature>
<comment type="similarity">
    <text evidence="2">Belongs to the major facilitator superfamily. Sugar transporter (TC 2.A.1.1) family.</text>
</comment>
<feature type="transmembrane region" description="Helical" evidence="6">
    <location>
        <begin position="97"/>
        <end position="115"/>
    </location>
</feature>
<proteinExistence type="inferred from homology"/>
<keyword evidence="4 6" id="KW-1133">Transmembrane helix</keyword>
<protein>
    <recommendedName>
        <fullName evidence="7">Major facilitator superfamily (MFS) profile domain-containing protein</fullName>
    </recommendedName>
</protein>